<dbReference type="InterPro" id="IPR041588">
    <property type="entry name" value="Integrase_H2C2"/>
</dbReference>
<proteinExistence type="predicted"/>
<dbReference type="Proteomes" id="UP000054477">
    <property type="component" value="Unassembled WGS sequence"/>
</dbReference>
<gene>
    <name evidence="2" type="ORF">K443DRAFT_69276</name>
</gene>
<dbReference type="AlphaFoldDB" id="A0A0C9XBE6"/>
<accession>A0A0C9XBE6</accession>
<reference evidence="2 3" key="1">
    <citation type="submission" date="2014-04" db="EMBL/GenBank/DDBJ databases">
        <authorList>
            <consortium name="DOE Joint Genome Institute"/>
            <person name="Kuo A."/>
            <person name="Kohler A."/>
            <person name="Nagy L.G."/>
            <person name="Floudas D."/>
            <person name="Copeland A."/>
            <person name="Barry K.W."/>
            <person name="Cichocki N."/>
            <person name="Veneault-Fourrey C."/>
            <person name="LaButti K."/>
            <person name="Lindquist E.A."/>
            <person name="Lipzen A."/>
            <person name="Lundell T."/>
            <person name="Morin E."/>
            <person name="Murat C."/>
            <person name="Sun H."/>
            <person name="Tunlid A."/>
            <person name="Henrissat B."/>
            <person name="Grigoriev I.V."/>
            <person name="Hibbett D.S."/>
            <person name="Martin F."/>
            <person name="Nordberg H.P."/>
            <person name="Cantor M.N."/>
            <person name="Hua S.X."/>
        </authorList>
    </citation>
    <scope>NUCLEOTIDE SEQUENCE [LARGE SCALE GENOMIC DNA]</scope>
    <source>
        <strain evidence="2 3">LaAM-08-1</strain>
    </source>
</reference>
<name>A0A0C9XBE6_9AGAR</name>
<evidence type="ECO:0000259" key="1">
    <source>
        <dbReference type="Pfam" id="PF17921"/>
    </source>
</evidence>
<dbReference type="Gene3D" id="1.10.340.70">
    <property type="match status" value="1"/>
</dbReference>
<evidence type="ECO:0000313" key="2">
    <source>
        <dbReference type="EMBL" id="KIJ93552.1"/>
    </source>
</evidence>
<dbReference type="OrthoDB" id="3158924at2759"/>
<evidence type="ECO:0000313" key="3">
    <source>
        <dbReference type="Proteomes" id="UP000054477"/>
    </source>
</evidence>
<dbReference type="Pfam" id="PF17921">
    <property type="entry name" value="Integrase_H2C2"/>
    <property type="match status" value="1"/>
</dbReference>
<organism evidence="2 3">
    <name type="scientific">Laccaria amethystina LaAM-08-1</name>
    <dbReference type="NCBI Taxonomy" id="1095629"/>
    <lineage>
        <taxon>Eukaryota</taxon>
        <taxon>Fungi</taxon>
        <taxon>Dikarya</taxon>
        <taxon>Basidiomycota</taxon>
        <taxon>Agaricomycotina</taxon>
        <taxon>Agaricomycetes</taxon>
        <taxon>Agaricomycetidae</taxon>
        <taxon>Agaricales</taxon>
        <taxon>Agaricineae</taxon>
        <taxon>Hydnangiaceae</taxon>
        <taxon>Laccaria</taxon>
    </lineage>
</organism>
<reference evidence="3" key="2">
    <citation type="submission" date="2015-01" db="EMBL/GenBank/DDBJ databases">
        <title>Evolutionary Origins and Diversification of the Mycorrhizal Mutualists.</title>
        <authorList>
            <consortium name="DOE Joint Genome Institute"/>
            <consortium name="Mycorrhizal Genomics Consortium"/>
            <person name="Kohler A."/>
            <person name="Kuo A."/>
            <person name="Nagy L.G."/>
            <person name="Floudas D."/>
            <person name="Copeland A."/>
            <person name="Barry K.W."/>
            <person name="Cichocki N."/>
            <person name="Veneault-Fourrey C."/>
            <person name="LaButti K."/>
            <person name="Lindquist E.A."/>
            <person name="Lipzen A."/>
            <person name="Lundell T."/>
            <person name="Morin E."/>
            <person name="Murat C."/>
            <person name="Riley R."/>
            <person name="Ohm R."/>
            <person name="Sun H."/>
            <person name="Tunlid A."/>
            <person name="Henrissat B."/>
            <person name="Grigoriev I.V."/>
            <person name="Hibbett D.S."/>
            <person name="Martin F."/>
        </authorList>
    </citation>
    <scope>NUCLEOTIDE SEQUENCE [LARGE SCALE GENOMIC DNA]</scope>
    <source>
        <strain evidence="3">LaAM-08-1</strain>
    </source>
</reference>
<keyword evidence="3" id="KW-1185">Reference proteome</keyword>
<dbReference type="EMBL" id="KN838837">
    <property type="protein sequence ID" value="KIJ93552.1"/>
    <property type="molecule type" value="Genomic_DNA"/>
</dbReference>
<dbReference type="STRING" id="1095629.A0A0C9XBE6"/>
<dbReference type="HOGENOM" id="CLU_3087632_0_0_1"/>
<protein>
    <recommendedName>
        <fullName evidence="1">Integrase zinc-binding domain-containing protein</fullName>
    </recommendedName>
</protein>
<feature type="non-terminal residue" evidence="2">
    <location>
        <position position="52"/>
    </location>
</feature>
<sequence>MESSHAGPERLWQQLSQKFYWKRMKSDIMAFASSCDICQKSKFSNFNKYGFL</sequence>
<feature type="domain" description="Integrase zinc-binding" evidence="1">
    <location>
        <begin position="3"/>
        <end position="42"/>
    </location>
</feature>